<name>A0A2M7H3C8_9BACT</name>
<organism evidence="1 2">
    <name type="scientific">Candidatus Kerfeldbacteria bacterium CG15_BIG_FIL_POST_REV_8_21_14_020_45_12</name>
    <dbReference type="NCBI Taxonomy" id="2014247"/>
    <lineage>
        <taxon>Bacteria</taxon>
        <taxon>Candidatus Kerfeldiibacteriota</taxon>
    </lineage>
</organism>
<dbReference type="NCBIfam" id="TIGR01490">
    <property type="entry name" value="HAD-SF-IB-hyp1"/>
    <property type="match status" value="1"/>
</dbReference>
<dbReference type="Proteomes" id="UP000230292">
    <property type="component" value="Unassembled WGS sequence"/>
</dbReference>
<gene>
    <name evidence="1" type="ORF">COW24_03615</name>
</gene>
<dbReference type="InterPro" id="IPR006385">
    <property type="entry name" value="HAD_hydro_SerB1"/>
</dbReference>
<dbReference type="InterPro" id="IPR023214">
    <property type="entry name" value="HAD_sf"/>
</dbReference>
<dbReference type="GO" id="GO:0016787">
    <property type="term" value="F:hydrolase activity"/>
    <property type="evidence" value="ECO:0007669"/>
    <property type="project" value="UniProtKB-KW"/>
</dbReference>
<evidence type="ECO:0000313" key="1">
    <source>
        <dbReference type="EMBL" id="PIW36746.1"/>
    </source>
</evidence>
<dbReference type="AlphaFoldDB" id="A0A2M7H3C8"/>
<protein>
    <submittedName>
        <fullName evidence="1">HAD-IB family hydrolase</fullName>
    </submittedName>
</protein>
<dbReference type="Gene3D" id="3.40.50.1000">
    <property type="entry name" value="HAD superfamily/HAD-like"/>
    <property type="match status" value="1"/>
</dbReference>
<proteinExistence type="predicted"/>
<accession>A0A2M7H3C8</accession>
<evidence type="ECO:0000313" key="2">
    <source>
        <dbReference type="Proteomes" id="UP000230292"/>
    </source>
</evidence>
<reference evidence="1 2" key="1">
    <citation type="submission" date="2017-09" db="EMBL/GenBank/DDBJ databases">
        <title>Depth-based differentiation of microbial function through sediment-hosted aquifers and enrichment of novel symbionts in the deep terrestrial subsurface.</title>
        <authorList>
            <person name="Probst A.J."/>
            <person name="Ladd B."/>
            <person name="Jarett J.K."/>
            <person name="Geller-Mcgrath D.E."/>
            <person name="Sieber C.M."/>
            <person name="Emerson J.B."/>
            <person name="Anantharaman K."/>
            <person name="Thomas B.C."/>
            <person name="Malmstrom R."/>
            <person name="Stieglmeier M."/>
            <person name="Klingl A."/>
            <person name="Woyke T."/>
            <person name="Ryan C.M."/>
            <person name="Banfield J.F."/>
        </authorList>
    </citation>
    <scope>NUCLEOTIDE SEQUENCE [LARGE SCALE GENOMIC DNA]</scope>
    <source>
        <strain evidence="1">CG15_BIG_FIL_POST_REV_8_21_14_020_45_12</strain>
    </source>
</reference>
<dbReference type="EMBL" id="PFGC01000041">
    <property type="protein sequence ID" value="PIW36746.1"/>
    <property type="molecule type" value="Genomic_DNA"/>
</dbReference>
<dbReference type="SUPFAM" id="SSF56784">
    <property type="entry name" value="HAD-like"/>
    <property type="match status" value="1"/>
</dbReference>
<dbReference type="Pfam" id="PF12710">
    <property type="entry name" value="HAD"/>
    <property type="match status" value="1"/>
</dbReference>
<comment type="caution">
    <text evidence="1">The sequence shown here is derived from an EMBL/GenBank/DDBJ whole genome shotgun (WGS) entry which is preliminary data.</text>
</comment>
<dbReference type="InterPro" id="IPR036412">
    <property type="entry name" value="HAD-like_sf"/>
</dbReference>
<dbReference type="NCBIfam" id="TIGR01488">
    <property type="entry name" value="HAD-SF-IB"/>
    <property type="match status" value="1"/>
</dbReference>
<sequence length="215" mass="24433">MKTVAIFDFCDTIVGLQSADRFIEFVSATRPTRLAGTIDLIWRPLKKRHLMPNWIGKRMIALKLRGLPEKDMPAIVNKYVEEILIPAQHPGIIAKLQAHLDKGDQVIIASAGYSPYIKEFARRLGITHIAATDLKIKRGLYSGRFDGLNCYGKNKIIKLKNLLELSEINKADSHVYSDDLSDKPLFDLVNHKHLVISERQNKTEVPDGYQVLRLF</sequence>
<keyword evidence="1" id="KW-0378">Hydrolase</keyword>
<dbReference type="Gene3D" id="1.20.1440.100">
    <property type="entry name" value="SG protein - dephosphorylation function"/>
    <property type="match status" value="1"/>
</dbReference>